<evidence type="ECO:0000313" key="5">
    <source>
        <dbReference type="EMBL" id="MEE3852355.1"/>
    </source>
</evidence>
<reference evidence="5 6" key="1">
    <citation type="submission" date="2024-01" db="EMBL/GenBank/DDBJ databases">
        <title>Draft genome sequence of Gordonia sp. LSe1-13.</title>
        <authorList>
            <person name="Suphannarot A."/>
            <person name="Mingma R."/>
        </authorList>
    </citation>
    <scope>NUCLEOTIDE SEQUENCE [LARGE SCALE GENOMIC DNA]</scope>
    <source>
        <strain evidence="5 6">LSe1-13</strain>
    </source>
</reference>
<dbReference type="Proteomes" id="UP001347146">
    <property type="component" value="Unassembled WGS sequence"/>
</dbReference>
<keyword evidence="1" id="KW-0575">Peroxidase</keyword>
<name>A0ABU7MGW8_9ACTN</name>
<keyword evidence="3" id="KW-0676">Redox-active center</keyword>
<gene>
    <name evidence="5" type="ORF">VZC37_18585</name>
</gene>
<dbReference type="PROSITE" id="PS51352">
    <property type="entry name" value="THIOREDOXIN_2"/>
    <property type="match status" value="1"/>
</dbReference>
<evidence type="ECO:0000256" key="1">
    <source>
        <dbReference type="ARBA" id="ARBA00022559"/>
    </source>
</evidence>
<dbReference type="SUPFAM" id="SSF52833">
    <property type="entry name" value="Thioredoxin-like"/>
    <property type="match status" value="1"/>
</dbReference>
<evidence type="ECO:0000256" key="3">
    <source>
        <dbReference type="ARBA" id="ARBA00023284"/>
    </source>
</evidence>
<dbReference type="PANTHER" id="PTHR43110">
    <property type="entry name" value="THIOL PEROXIDASE"/>
    <property type="match status" value="1"/>
</dbReference>
<dbReference type="PANTHER" id="PTHR43110:SF1">
    <property type="entry name" value="THIOL PEROXIDASE"/>
    <property type="match status" value="1"/>
</dbReference>
<keyword evidence="1" id="KW-0560">Oxidoreductase</keyword>
<dbReference type="Gene3D" id="3.40.30.10">
    <property type="entry name" value="Glutaredoxin"/>
    <property type="match status" value="1"/>
</dbReference>
<accession>A0ABU7MGW8</accession>
<evidence type="ECO:0000256" key="2">
    <source>
        <dbReference type="ARBA" id="ARBA00022862"/>
    </source>
</evidence>
<organism evidence="5 6">
    <name type="scientific">Gordonia sesuvii</name>
    <dbReference type="NCBI Taxonomy" id="3116777"/>
    <lineage>
        <taxon>Bacteria</taxon>
        <taxon>Bacillati</taxon>
        <taxon>Actinomycetota</taxon>
        <taxon>Actinomycetes</taxon>
        <taxon>Mycobacteriales</taxon>
        <taxon>Gordoniaceae</taxon>
        <taxon>Gordonia</taxon>
    </lineage>
</organism>
<sequence>MSDDAPSGPAQPLAVGETAPDFELRDQNNQRVSLSALRADGEVLLVFFPLAFTGTCQGELGYIRDNEPRFVHDGLRTVAISVGPPPTHKVWSSAQGFLFPILSDFWPHGEVASTYGVFNEGSGYANRATFLVDRDGVITFADMLGPGEARDSDLWEKALLAVN</sequence>
<protein>
    <submittedName>
        <fullName evidence="5">Peroxiredoxin</fullName>
    </submittedName>
</protein>
<dbReference type="EMBL" id="JAZDUF010000006">
    <property type="protein sequence ID" value="MEE3852355.1"/>
    <property type="molecule type" value="Genomic_DNA"/>
</dbReference>
<proteinExistence type="predicted"/>
<dbReference type="Pfam" id="PF00578">
    <property type="entry name" value="AhpC-TSA"/>
    <property type="match status" value="1"/>
</dbReference>
<dbReference type="InterPro" id="IPR013766">
    <property type="entry name" value="Thioredoxin_domain"/>
</dbReference>
<evidence type="ECO:0000259" key="4">
    <source>
        <dbReference type="PROSITE" id="PS51352"/>
    </source>
</evidence>
<evidence type="ECO:0000313" key="6">
    <source>
        <dbReference type="Proteomes" id="UP001347146"/>
    </source>
</evidence>
<dbReference type="InterPro" id="IPR036249">
    <property type="entry name" value="Thioredoxin-like_sf"/>
</dbReference>
<dbReference type="RefSeq" id="WP_330434496.1">
    <property type="nucleotide sequence ID" value="NZ_JAZDUF010000006.1"/>
</dbReference>
<feature type="domain" description="Thioredoxin" evidence="4">
    <location>
        <begin position="13"/>
        <end position="163"/>
    </location>
</feature>
<keyword evidence="6" id="KW-1185">Reference proteome</keyword>
<dbReference type="CDD" id="cd03018">
    <property type="entry name" value="PRX_AhpE_like"/>
    <property type="match status" value="1"/>
</dbReference>
<dbReference type="InterPro" id="IPR050455">
    <property type="entry name" value="Tpx_Peroxidase_subfamily"/>
</dbReference>
<dbReference type="InterPro" id="IPR000866">
    <property type="entry name" value="AhpC/TSA"/>
</dbReference>
<keyword evidence="2" id="KW-0049">Antioxidant</keyword>
<comment type="caution">
    <text evidence="5">The sequence shown here is derived from an EMBL/GenBank/DDBJ whole genome shotgun (WGS) entry which is preliminary data.</text>
</comment>